<comment type="subcellular location">
    <subcellularLocation>
        <location evidence="2">Membrane</location>
    </subcellularLocation>
</comment>
<evidence type="ECO:0000256" key="7">
    <source>
        <dbReference type="PROSITE-ProRule" id="PRU00169"/>
    </source>
</evidence>
<dbReference type="InterPro" id="IPR011006">
    <property type="entry name" value="CheY-like_superfamily"/>
</dbReference>
<evidence type="ECO:0000256" key="8">
    <source>
        <dbReference type="SAM" id="Phobius"/>
    </source>
</evidence>
<evidence type="ECO:0000259" key="9">
    <source>
        <dbReference type="PROSITE" id="PS50109"/>
    </source>
</evidence>
<keyword evidence="8" id="KW-0812">Transmembrane</keyword>
<evidence type="ECO:0000256" key="3">
    <source>
        <dbReference type="ARBA" id="ARBA00012438"/>
    </source>
</evidence>
<dbReference type="InterPro" id="IPR036097">
    <property type="entry name" value="HisK_dim/P_sf"/>
</dbReference>
<dbReference type="CDD" id="cd00156">
    <property type="entry name" value="REC"/>
    <property type="match status" value="1"/>
</dbReference>
<dbReference type="InterPro" id="IPR003660">
    <property type="entry name" value="HAMP_dom"/>
</dbReference>
<dbReference type="GO" id="GO:0005524">
    <property type="term" value="F:ATP binding"/>
    <property type="evidence" value="ECO:0007669"/>
    <property type="project" value="UniProtKB-KW"/>
</dbReference>
<dbReference type="Gene3D" id="3.40.50.2300">
    <property type="match status" value="1"/>
</dbReference>
<gene>
    <name evidence="12" type="ORF">AB6713_12840</name>
</gene>
<sequence length="636" mass="68395">MSTDVQPVPASRRPRELSLVARLSLLAILPATLIAVLLAVLLNHNHRREIEHVASATAEAVAGNLAAAAAIAMTNDDRAALAQIAEPLADNEDLVRVQFLSRDGEILAEATGPAAQSQPRFVEVASPVTAATPDAASPGQVRVQFGLGRIDDIRRRQTQATALLLAACLAAAGVAGWRAARRVSAPVLELADAVDRLGRGARGVSVPITRGGEIGHLQHGFNAASVALTEAWDELEARIVAATDELARKNAKLEAASHARARFLAAASHDLRQPLYALTLFSSALKAGETDPARLTRASHIQECVTTLDGLFSELLDLSRLESGTMQPSPSDFPLDPLLEEVNRTFRMIAEKRELRLVLRKTDAWVHTDRTMLARIVNNLVSNALRYTERGGVLVGARAAGAGHVRVEVWDTGPGIAAEHQARVFEEFFQVETERPDREHREHGMGLGLATAHRLAHLLGSELELRSRLRLGSVFSVTVSRAHAEARARAGDVPTEAPLDASGLRVLVIDDEPAILEGMRVLMHSWDCDMRAAEDAEQALAAVRDWGPPDIVLSDLKLARGRTGLDALRRLEAHYGVAEGASPPFARLLITGETKGERLQEANAARIPVLHKPVPPERLREAMIAAILTLGGARAA</sequence>
<evidence type="ECO:0000313" key="13">
    <source>
        <dbReference type="Proteomes" id="UP001566331"/>
    </source>
</evidence>
<keyword evidence="13" id="KW-1185">Reference proteome</keyword>
<dbReference type="SUPFAM" id="SSF47384">
    <property type="entry name" value="Homodimeric domain of signal transducing histidine kinase"/>
    <property type="match status" value="1"/>
</dbReference>
<feature type="domain" description="HAMP" evidence="11">
    <location>
        <begin position="181"/>
        <end position="233"/>
    </location>
</feature>
<dbReference type="RefSeq" id="WP_370562489.1">
    <property type="nucleotide sequence ID" value="NZ_JBFWIB010000002.1"/>
</dbReference>
<dbReference type="InterPro" id="IPR004358">
    <property type="entry name" value="Sig_transdc_His_kin-like_C"/>
</dbReference>
<keyword evidence="5" id="KW-0808">Transferase</keyword>
<dbReference type="InterPro" id="IPR036890">
    <property type="entry name" value="HATPase_C_sf"/>
</dbReference>
<keyword evidence="4 7" id="KW-0597">Phosphoprotein</keyword>
<feature type="transmembrane region" description="Helical" evidence="8">
    <location>
        <begin position="20"/>
        <end position="42"/>
    </location>
</feature>
<dbReference type="PROSITE" id="PS50110">
    <property type="entry name" value="RESPONSE_REGULATORY"/>
    <property type="match status" value="1"/>
</dbReference>
<feature type="domain" description="Response regulatory" evidence="10">
    <location>
        <begin position="505"/>
        <end position="627"/>
    </location>
</feature>
<dbReference type="Pfam" id="PF00672">
    <property type="entry name" value="HAMP"/>
    <property type="match status" value="1"/>
</dbReference>
<keyword evidence="6" id="KW-0418">Kinase</keyword>
<dbReference type="CDD" id="cd00082">
    <property type="entry name" value="HisKA"/>
    <property type="match status" value="1"/>
</dbReference>
<keyword evidence="8" id="KW-0472">Membrane</keyword>
<dbReference type="Gene3D" id="3.30.565.10">
    <property type="entry name" value="Histidine kinase-like ATPase, C-terminal domain"/>
    <property type="match status" value="1"/>
</dbReference>
<dbReference type="PANTHER" id="PTHR43047">
    <property type="entry name" value="TWO-COMPONENT HISTIDINE PROTEIN KINASE"/>
    <property type="match status" value="1"/>
</dbReference>
<dbReference type="InterPro" id="IPR003594">
    <property type="entry name" value="HATPase_dom"/>
</dbReference>
<dbReference type="CDD" id="cd06225">
    <property type="entry name" value="HAMP"/>
    <property type="match status" value="1"/>
</dbReference>
<comment type="catalytic activity">
    <reaction evidence="1">
        <text>ATP + protein L-histidine = ADP + protein N-phospho-L-histidine.</text>
        <dbReference type="EC" id="2.7.13.3"/>
    </reaction>
</comment>
<dbReference type="EMBL" id="JBFWIC010000017">
    <property type="protein sequence ID" value="MEZ0475491.1"/>
    <property type="molecule type" value="Genomic_DNA"/>
</dbReference>
<comment type="caution">
    <text evidence="12">The sequence shown here is derived from an EMBL/GenBank/DDBJ whole genome shotgun (WGS) entry which is preliminary data.</text>
</comment>
<dbReference type="PRINTS" id="PR00344">
    <property type="entry name" value="BCTRLSENSOR"/>
</dbReference>
<reference evidence="12 13" key="1">
    <citation type="submission" date="2024-07" db="EMBL/GenBank/DDBJ databases">
        <title>Luteimonas salilacus sp. nov., isolated from the shore soil of Salt Lake in Tibet of China.</title>
        <authorList>
            <person name="Zhang X."/>
            <person name="Li A."/>
        </authorList>
    </citation>
    <scope>NUCLEOTIDE SEQUENCE [LARGE SCALE GENOMIC DNA]</scope>
    <source>
        <strain evidence="12 13">B3-2-R+30</strain>
    </source>
</reference>
<name>A0ABV4HUL4_9GAMM</name>
<dbReference type="Pfam" id="PF00072">
    <property type="entry name" value="Response_reg"/>
    <property type="match status" value="1"/>
</dbReference>
<proteinExistence type="predicted"/>
<keyword evidence="12" id="KW-0547">Nucleotide-binding</keyword>
<dbReference type="SUPFAM" id="SSF55874">
    <property type="entry name" value="ATPase domain of HSP90 chaperone/DNA topoisomerase II/histidine kinase"/>
    <property type="match status" value="1"/>
</dbReference>
<evidence type="ECO:0000256" key="1">
    <source>
        <dbReference type="ARBA" id="ARBA00000085"/>
    </source>
</evidence>
<feature type="domain" description="Histidine kinase" evidence="9">
    <location>
        <begin position="266"/>
        <end position="483"/>
    </location>
</feature>
<evidence type="ECO:0000256" key="5">
    <source>
        <dbReference type="ARBA" id="ARBA00022679"/>
    </source>
</evidence>
<dbReference type="Gene3D" id="6.10.340.10">
    <property type="match status" value="1"/>
</dbReference>
<evidence type="ECO:0000259" key="10">
    <source>
        <dbReference type="PROSITE" id="PS50110"/>
    </source>
</evidence>
<dbReference type="PROSITE" id="PS50109">
    <property type="entry name" value="HIS_KIN"/>
    <property type="match status" value="1"/>
</dbReference>
<dbReference type="EC" id="2.7.13.3" evidence="3"/>
<evidence type="ECO:0000256" key="4">
    <source>
        <dbReference type="ARBA" id="ARBA00022553"/>
    </source>
</evidence>
<dbReference type="Gene3D" id="1.10.287.130">
    <property type="match status" value="1"/>
</dbReference>
<evidence type="ECO:0000256" key="2">
    <source>
        <dbReference type="ARBA" id="ARBA00004370"/>
    </source>
</evidence>
<dbReference type="SUPFAM" id="SSF52172">
    <property type="entry name" value="CheY-like"/>
    <property type="match status" value="1"/>
</dbReference>
<keyword evidence="12" id="KW-0067">ATP-binding</keyword>
<dbReference type="SUPFAM" id="SSF158472">
    <property type="entry name" value="HAMP domain-like"/>
    <property type="match status" value="1"/>
</dbReference>
<dbReference type="InterPro" id="IPR005467">
    <property type="entry name" value="His_kinase_dom"/>
</dbReference>
<dbReference type="Proteomes" id="UP001566331">
    <property type="component" value="Unassembled WGS sequence"/>
</dbReference>
<dbReference type="SMART" id="SM00388">
    <property type="entry name" value="HisKA"/>
    <property type="match status" value="1"/>
</dbReference>
<feature type="modified residue" description="4-aspartylphosphate" evidence="7">
    <location>
        <position position="555"/>
    </location>
</feature>
<keyword evidence="8" id="KW-1133">Transmembrane helix</keyword>
<dbReference type="Pfam" id="PF00512">
    <property type="entry name" value="HisKA"/>
    <property type="match status" value="1"/>
</dbReference>
<accession>A0ABV4HUL4</accession>
<dbReference type="InterPro" id="IPR001789">
    <property type="entry name" value="Sig_transdc_resp-reg_receiver"/>
</dbReference>
<evidence type="ECO:0000256" key="6">
    <source>
        <dbReference type="ARBA" id="ARBA00022777"/>
    </source>
</evidence>
<dbReference type="InterPro" id="IPR003661">
    <property type="entry name" value="HisK_dim/P_dom"/>
</dbReference>
<dbReference type="PROSITE" id="PS50885">
    <property type="entry name" value="HAMP"/>
    <property type="match status" value="1"/>
</dbReference>
<evidence type="ECO:0000313" key="12">
    <source>
        <dbReference type="EMBL" id="MEZ0475491.1"/>
    </source>
</evidence>
<organism evidence="12 13">
    <name type="scientific">Luteimonas salinilitoris</name>
    <dbReference type="NCBI Taxonomy" id="3237697"/>
    <lineage>
        <taxon>Bacteria</taxon>
        <taxon>Pseudomonadati</taxon>
        <taxon>Pseudomonadota</taxon>
        <taxon>Gammaproteobacteria</taxon>
        <taxon>Lysobacterales</taxon>
        <taxon>Lysobacteraceae</taxon>
        <taxon>Luteimonas</taxon>
    </lineage>
</organism>
<dbReference type="PANTHER" id="PTHR43047:SF9">
    <property type="entry name" value="HISTIDINE KINASE"/>
    <property type="match status" value="1"/>
</dbReference>
<dbReference type="Pfam" id="PF02518">
    <property type="entry name" value="HATPase_c"/>
    <property type="match status" value="1"/>
</dbReference>
<dbReference type="SMART" id="SM00448">
    <property type="entry name" value="REC"/>
    <property type="match status" value="1"/>
</dbReference>
<dbReference type="SMART" id="SM00304">
    <property type="entry name" value="HAMP"/>
    <property type="match status" value="1"/>
</dbReference>
<dbReference type="SMART" id="SM00387">
    <property type="entry name" value="HATPase_c"/>
    <property type="match status" value="1"/>
</dbReference>
<protein>
    <recommendedName>
        <fullName evidence="3">histidine kinase</fullName>
        <ecNumber evidence="3">2.7.13.3</ecNumber>
    </recommendedName>
</protein>
<evidence type="ECO:0000259" key="11">
    <source>
        <dbReference type="PROSITE" id="PS50885"/>
    </source>
</evidence>
<feature type="transmembrane region" description="Helical" evidence="8">
    <location>
        <begin position="162"/>
        <end position="180"/>
    </location>
</feature>